<evidence type="ECO:0000256" key="5">
    <source>
        <dbReference type="ARBA" id="ARBA00022692"/>
    </source>
</evidence>
<comment type="function">
    <text evidence="1">Part of the ABC transporter complex LptBFG involved in the translocation of lipopolysaccharide (LPS) from the inner membrane to the outer membrane.</text>
</comment>
<name>A0ABV7J4V2_9GAMM</name>
<dbReference type="RefSeq" id="WP_157892638.1">
    <property type="nucleotide sequence ID" value="NZ_JBHRTS010000001.1"/>
</dbReference>
<dbReference type="NCBIfam" id="TIGR04408">
    <property type="entry name" value="LptG_lptG"/>
    <property type="match status" value="1"/>
</dbReference>
<feature type="transmembrane region" description="Helical" evidence="9">
    <location>
        <begin position="99"/>
        <end position="118"/>
    </location>
</feature>
<dbReference type="InterPro" id="IPR030923">
    <property type="entry name" value="LptG"/>
</dbReference>
<feature type="transmembrane region" description="Helical" evidence="9">
    <location>
        <begin position="64"/>
        <end position="87"/>
    </location>
</feature>
<dbReference type="EMBL" id="JBHRTS010000001">
    <property type="protein sequence ID" value="MFC3193110.1"/>
    <property type="molecule type" value="Genomic_DNA"/>
</dbReference>
<accession>A0ABV7J4V2</accession>
<evidence type="ECO:0000256" key="8">
    <source>
        <dbReference type="ARBA" id="ARBA00026081"/>
    </source>
</evidence>
<keyword evidence="5 9" id="KW-0812">Transmembrane</keyword>
<feature type="transmembrane region" description="Helical" evidence="9">
    <location>
        <begin position="277"/>
        <end position="296"/>
    </location>
</feature>
<feature type="transmembrane region" description="Helical" evidence="9">
    <location>
        <begin position="333"/>
        <end position="352"/>
    </location>
</feature>
<comment type="similarity">
    <text evidence="3">Belongs to the LptF/LptG family.</text>
</comment>
<evidence type="ECO:0000256" key="7">
    <source>
        <dbReference type="ARBA" id="ARBA00023136"/>
    </source>
</evidence>
<evidence type="ECO:0000256" key="1">
    <source>
        <dbReference type="ARBA" id="ARBA00002265"/>
    </source>
</evidence>
<evidence type="ECO:0000256" key="6">
    <source>
        <dbReference type="ARBA" id="ARBA00022989"/>
    </source>
</evidence>
<keyword evidence="7 9" id="KW-0472">Membrane</keyword>
<organism evidence="10 11">
    <name type="scientific">Marinicella sediminis</name>
    <dbReference type="NCBI Taxonomy" id="1792834"/>
    <lineage>
        <taxon>Bacteria</taxon>
        <taxon>Pseudomonadati</taxon>
        <taxon>Pseudomonadota</taxon>
        <taxon>Gammaproteobacteria</taxon>
        <taxon>Lysobacterales</taxon>
        <taxon>Marinicellaceae</taxon>
        <taxon>Marinicella</taxon>
    </lineage>
</organism>
<dbReference type="InterPro" id="IPR005495">
    <property type="entry name" value="LptG/LptF_permease"/>
</dbReference>
<evidence type="ECO:0000256" key="4">
    <source>
        <dbReference type="ARBA" id="ARBA00022475"/>
    </source>
</evidence>
<evidence type="ECO:0000313" key="11">
    <source>
        <dbReference type="Proteomes" id="UP001595533"/>
    </source>
</evidence>
<reference evidence="11" key="1">
    <citation type="journal article" date="2019" name="Int. J. Syst. Evol. Microbiol.">
        <title>The Global Catalogue of Microorganisms (GCM) 10K type strain sequencing project: providing services to taxonomists for standard genome sequencing and annotation.</title>
        <authorList>
            <consortium name="The Broad Institute Genomics Platform"/>
            <consortium name="The Broad Institute Genome Sequencing Center for Infectious Disease"/>
            <person name="Wu L."/>
            <person name="Ma J."/>
        </authorList>
    </citation>
    <scope>NUCLEOTIDE SEQUENCE [LARGE SCALE GENOMIC DNA]</scope>
    <source>
        <strain evidence="11">KCTC 42953</strain>
    </source>
</reference>
<evidence type="ECO:0000256" key="2">
    <source>
        <dbReference type="ARBA" id="ARBA00004651"/>
    </source>
</evidence>
<keyword evidence="6 9" id="KW-1133">Transmembrane helix</keyword>
<evidence type="ECO:0000313" key="10">
    <source>
        <dbReference type="EMBL" id="MFC3193110.1"/>
    </source>
</evidence>
<feature type="transmembrane region" description="Helical" evidence="9">
    <location>
        <begin position="12"/>
        <end position="34"/>
    </location>
</feature>
<feature type="transmembrane region" description="Helical" evidence="9">
    <location>
        <begin position="303"/>
        <end position="321"/>
    </location>
</feature>
<evidence type="ECO:0000256" key="9">
    <source>
        <dbReference type="SAM" id="Phobius"/>
    </source>
</evidence>
<evidence type="ECO:0000256" key="3">
    <source>
        <dbReference type="ARBA" id="ARBA00007725"/>
    </source>
</evidence>
<dbReference type="Proteomes" id="UP001595533">
    <property type="component" value="Unassembled WGS sequence"/>
</dbReference>
<keyword evidence="11" id="KW-1185">Reference proteome</keyword>
<dbReference type="PANTHER" id="PTHR33529:SF2">
    <property type="entry name" value="LIPOPOLYSACCHARIDE EXPORT SYSTEM PERMEASE PROTEIN LPTG"/>
    <property type="match status" value="1"/>
</dbReference>
<dbReference type="PANTHER" id="PTHR33529">
    <property type="entry name" value="SLR0882 PROTEIN-RELATED"/>
    <property type="match status" value="1"/>
</dbReference>
<dbReference type="Pfam" id="PF03739">
    <property type="entry name" value="LptF_LptG"/>
    <property type="match status" value="1"/>
</dbReference>
<proteinExistence type="inferred from homology"/>
<comment type="caution">
    <text evidence="10">The sequence shown here is derived from an EMBL/GenBank/DDBJ whole genome shotgun (WGS) entry which is preliminary data.</text>
</comment>
<keyword evidence="4" id="KW-1003">Cell membrane</keyword>
<comment type="subcellular location">
    <subcellularLocation>
        <location evidence="2">Cell membrane</location>
        <topology evidence="2">Multi-pass membrane protein</topology>
    </subcellularLocation>
</comment>
<protein>
    <submittedName>
        <fullName evidence="10">LPS export ABC transporter permease LptG</fullName>
    </submittedName>
</protein>
<gene>
    <name evidence="10" type="primary">lptG</name>
    <name evidence="10" type="ORF">ACFODZ_02535</name>
</gene>
<sequence length="363" mass="40544">MMGILNRYIFKSFSFGLLLAVMLLLSIDVLFNLIKELNDITAVYTIGDVFFYVMLTVPSKIYELFPVSVVVAVVVSLGALASGSELVVMMASGVGKLKIAAVVLLAVLIWLSGVVWMGEFVAPKGDQMAQQFRNEQISQGKATSVTNAIWLRDGDVIFRTNQMKAGDTEGSYELTGVTVFELEDKKLIRVSEADQALYQNRQWSLLNLKVSVFADDGVQVKTLGQQFWDSRIEPEILNISTTRPKYLSIRDISKFQQFNDQQRELQSSYRIALWSKFAFPLLVMATALCGVVVLFGQTRSGGFAQRLVIGIVIGIVVYLINKTLLNFGEVYHVHPFWVTTMPAMLLIVALLLQLSGRMRWLTG</sequence>
<comment type="subunit">
    <text evidence="8">Component of the lipopolysaccharide transport and assembly complex. The LptBFG transporter is composed of two ATP-binding proteins (LptB) and two transmembrane proteins (LptF and LptG).</text>
</comment>